<dbReference type="Gene3D" id="2.60.120.1440">
    <property type="match status" value="1"/>
</dbReference>
<comment type="caution">
    <text evidence="4">The sequence shown here is derived from an EMBL/GenBank/DDBJ whole genome shotgun (WGS) entry which is preliminary data.</text>
</comment>
<protein>
    <submittedName>
        <fullName evidence="4">FecR domain-containing protein</fullName>
    </submittedName>
</protein>
<dbReference type="PANTHER" id="PTHR30273">
    <property type="entry name" value="PERIPLASMIC SIGNAL SENSOR AND SIGMA FACTOR ACTIVATOR FECR-RELATED"/>
    <property type="match status" value="1"/>
</dbReference>
<evidence type="ECO:0000313" key="5">
    <source>
        <dbReference type="Proteomes" id="UP000676386"/>
    </source>
</evidence>
<dbReference type="InterPro" id="IPR006860">
    <property type="entry name" value="FecR"/>
</dbReference>
<dbReference type="PIRSF" id="PIRSF018266">
    <property type="entry name" value="FecR"/>
    <property type="match status" value="1"/>
</dbReference>
<dbReference type="RefSeq" id="WP_211975802.1">
    <property type="nucleotide sequence ID" value="NZ_CBFHAM010000002.1"/>
</dbReference>
<keyword evidence="1" id="KW-0472">Membrane</keyword>
<evidence type="ECO:0000256" key="1">
    <source>
        <dbReference type="SAM" id="Phobius"/>
    </source>
</evidence>
<feature type="domain" description="FecR protein" evidence="2">
    <location>
        <begin position="128"/>
        <end position="213"/>
    </location>
</feature>
<dbReference type="PANTHER" id="PTHR30273:SF2">
    <property type="entry name" value="PROTEIN FECR"/>
    <property type="match status" value="1"/>
</dbReference>
<dbReference type="InterPro" id="IPR032508">
    <property type="entry name" value="FecR_C"/>
</dbReference>
<gene>
    <name evidence="4" type="ORF">KE626_25290</name>
</gene>
<reference evidence="4 5" key="1">
    <citation type="submission" date="2021-04" db="EMBL/GenBank/DDBJ databases">
        <title>Chitinophaga sp. nov., isolated from the rhizosphere soil.</title>
        <authorList>
            <person name="He S."/>
        </authorList>
    </citation>
    <scope>NUCLEOTIDE SEQUENCE [LARGE SCALE GENOMIC DNA]</scope>
    <source>
        <strain evidence="4 5">2R12</strain>
    </source>
</reference>
<name>A0ABS5J619_9BACT</name>
<dbReference type="Proteomes" id="UP000676386">
    <property type="component" value="Unassembled WGS sequence"/>
</dbReference>
<feature type="domain" description="Protein FecR C-terminal" evidence="3">
    <location>
        <begin position="256"/>
        <end position="326"/>
    </location>
</feature>
<keyword evidence="1" id="KW-0812">Transmembrane</keyword>
<organism evidence="4 5">
    <name type="scientific">Chitinophaga hostae</name>
    <dbReference type="NCBI Taxonomy" id="2831022"/>
    <lineage>
        <taxon>Bacteria</taxon>
        <taxon>Pseudomonadati</taxon>
        <taxon>Bacteroidota</taxon>
        <taxon>Chitinophagia</taxon>
        <taxon>Chitinophagales</taxon>
        <taxon>Chitinophagaceae</taxon>
        <taxon>Chitinophaga</taxon>
    </lineage>
</organism>
<evidence type="ECO:0000313" key="4">
    <source>
        <dbReference type="EMBL" id="MBS0030665.1"/>
    </source>
</evidence>
<sequence>MEELPDYIKKILLRKLHGASAKVDERIIADWVAQRPVRKEEIDQMDATWQQTDEWVAETAFDTTSAWSKVDQRITMAAEKGTGAPVALFRISYLLKIVTAAAIVTGFIFGGWWLHNQRQERFNTITATADQHITLAEGTTVWLRKGSTIRFPKFFFKKQRKISLSGEAYFNVKTAVHQPFSIETQKGMITVLGTSFLVNTGRQERVAVITGKVLFADKGHPQNQCILTAHEEALFSEGTFERKTFTSPQHLWQDELNFRSTPLKEVIQTLTIFYDSAVKIDTTQSPQAGELLITASFGKESLLQAVDELTKLTGLHYKRQQDTIILY</sequence>
<evidence type="ECO:0000259" key="3">
    <source>
        <dbReference type="Pfam" id="PF16344"/>
    </source>
</evidence>
<dbReference type="Pfam" id="PF04773">
    <property type="entry name" value="FecR"/>
    <property type="match status" value="1"/>
</dbReference>
<keyword evidence="5" id="KW-1185">Reference proteome</keyword>
<dbReference type="Gene3D" id="3.55.50.30">
    <property type="match status" value="1"/>
</dbReference>
<feature type="transmembrane region" description="Helical" evidence="1">
    <location>
        <begin position="93"/>
        <end position="114"/>
    </location>
</feature>
<keyword evidence="1" id="KW-1133">Transmembrane helix</keyword>
<dbReference type="InterPro" id="IPR012373">
    <property type="entry name" value="Ferrdict_sens_TM"/>
</dbReference>
<proteinExistence type="predicted"/>
<dbReference type="EMBL" id="JAGTXB010000016">
    <property type="protein sequence ID" value="MBS0030665.1"/>
    <property type="molecule type" value="Genomic_DNA"/>
</dbReference>
<dbReference type="Pfam" id="PF16344">
    <property type="entry name" value="FecR_C"/>
    <property type="match status" value="1"/>
</dbReference>
<evidence type="ECO:0000259" key="2">
    <source>
        <dbReference type="Pfam" id="PF04773"/>
    </source>
</evidence>
<accession>A0ABS5J619</accession>